<feature type="domain" description="HTH crp-type" evidence="4">
    <location>
        <begin position="149"/>
        <end position="215"/>
    </location>
</feature>
<dbReference type="CDD" id="cd00038">
    <property type="entry name" value="CAP_ED"/>
    <property type="match status" value="1"/>
</dbReference>
<dbReference type="Pfam" id="PF13545">
    <property type="entry name" value="HTH_Crp_2"/>
    <property type="match status" value="1"/>
</dbReference>
<dbReference type="PATRIC" id="fig|29488.15.peg.3753"/>
<dbReference type="GO" id="GO:0006355">
    <property type="term" value="P:regulation of DNA-templated transcription"/>
    <property type="evidence" value="ECO:0007669"/>
    <property type="project" value="InterPro"/>
</dbReference>
<evidence type="ECO:0000313" key="6">
    <source>
        <dbReference type="Proteomes" id="UP000092665"/>
    </source>
</evidence>
<reference evidence="6" key="1">
    <citation type="submission" date="2015-11" db="EMBL/GenBank/DDBJ databases">
        <authorList>
            <person name="Tobias N.J."/>
            <person name="Mishra B."/>
            <person name="Gupta D.K."/>
            <person name="Thines M."/>
            <person name="Stinear T.P."/>
            <person name="Bode H.B."/>
        </authorList>
    </citation>
    <scope>NUCLEOTIDE SEQUENCE [LARGE SCALE GENOMIC DNA]</scope>
    <source>
        <strain evidence="6">PB45.5</strain>
    </source>
</reference>
<gene>
    <name evidence="5" type="ORF">Phpb_03408</name>
</gene>
<dbReference type="Gene3D" id="1.10.10.10">
    <property type="entry name" value="Winged helix-like DNA-binding domain superfamily/Winged helix DNA-binding domain"/>
    <property type="match status" value="1"/>
</dbReference>
<evidence type="ECO:0000313" key="5">
    <source>
        <dbReference type="EMBL" id="OCA53352.1"/>
    </source>
</evidence>
<evidence type="ECO:0000256" key="2">
    <source>
        <dbReference type="ARBA" id="ARBA00023125"/>
    </source>
</evidence>
<dbReference type="InterPro" id="IPR036390">
    <property type="entry name" value="WH_DNA-bd_sf"/>
</dbReference>
<evidence type="ECO:0000259" key="4">
    <source>
        <dbReference type="PROSITE" id="PS51063"/>
    </source>
</evidence>
<dbReference type="SUPFAM" id="SSF51206">
    <property type="entry name" value="cAMP-binding domain-like"/>
    <property type="match status" value="1"/>
</dbReference>
<dbReference type="PROSITE" id="PS51063">
    <property type="entry name" value="HTH_CRP_2"/>
    <property type="match status" value="1"/>
</dbReference>
<dbReference type="AlphaFoldDB" id="A0A1B8YE76"/>
<dbReference type="Gene3D" id="2.60.120.10">
    <property type="entry name" value="Jelly Rolls"/>
    <property type="match status" value="1"/>
</dbReference>
<dbReference type="InterPro" id="IPR018490">
    <property type="entry name" value="cNMP-bd_dom_sf"/>
</dbReference>
<comment type="caution">
    <text evidence="5">The sequence shown here is derived from an EMBL/GenBank/DDBJ whole genome shotgun (WGS) entry which is preliminary data.</text>
</comment>
<keyword evidence="2 5" id="KW-0238">DNA-binding</keyword>
<evidence type="ECO:0000256" key="1">
    <source>
        <dbReference type="ARBA" id="ARBA00023015"/>
    </source>
</evidence>
<organism evidence="5 6">
    <name type="scientific">Photorhabdus namnaonensis</name>
    <dbReference type="NCBI Taxonomy" id="1851568"/>
    <lineage>
        <taxon>Bacteria</taxon>
        <taxon>Pseudomonadati</taxon>
        <taxon>Pseudomonadota</taxon>
        <taxon>Gammaproteobacteria</taxon>
        <taxon>Enterobacterales</taxon>
        <taxon>Morganellaceae</taxon>
        <taxon>Photorhabdus</taxon>
    </lineage>
</organism>
<keyword evidence="3" id="KW-0804">Transcription</keyword>
<dbReference type="InterPro" id="IPR036388">
    <property type="entry name" value="WH-like_DNA-bd_sf"/>
</dbReference>
<keyword evidence="1" id="KW-0805">Transcription regulation</keyword>
<dbReference type="Proteomes" id="UP000092665">
    <property type="component" value="Unassembled WGS sequence"/>
</dbReference>
<name>A0A1B8YE76_9GAMM</name>
<keyword evidence="6" id="KW-1185">Reference proteome</keyword>
<proteinExistence type="predicted"/>
<dbReference type="GO" id="GO:0003677">
    <property type="term" value="F:DNA binding"/>
    <property type="evidence" value="ECO:0007669"/>
    <property type="project" value="UniProtKB-KW"/>
</dbReference>
<dbReference type="EMBL" id="LOIC01000082">
    <property type="protein sequence ID" value="OCA53352.1"/>
    <property type="molecule type" value="Genomic_DNA"/>
</dbReference>
<protein>
    <submittedName>
        <fullName evidence="5">DNA-binding transcriptional activator YeiL</fullName>
    </submittedName>
</protein>
<dbReference type="InterPro" id="IPR000595">
    <property type="entry name" value="cNMP-bd_dom"/>
</dbReference>
<dbReference type="InterPro" id="IPR012318">
    <property type="entry name" value="HTH_CRP"/>
</dbReference>
<dbReference type="SUPFAM" id="SSF46785">
    <property type="entry name" value="Winged helix' DNA-binding domain"/>
    <property type="match status" value="1"/>
</dbReference>
<sequence>MCVDKQRKLKNYIDKYHLDSIFPLEFMQKLDLVDVKKNTYLTHQSSNFTHLYILVEGKLKVEFYNVNGKFFVFAFATPLFLIGDLELFHSQENNIINTIFAQEQSVLLSIPLETVKTFGLTAPGFLEFVCKQLSNKLFESFLFRSGVFLTVEDKLKRFLYYNSERNGFVQILERREDLASILGVSVRQLNRAIKSLNEKGIIMSKNKRVEIIDYDFLKKDIEFQFDVK</sequence>
<accession>A0A1B8YE76</accession>
<evidence type="ECO:0000256" key="3">
    <source>
        <dbReference type="ARBA" id="ARBA00023163"/>
    </source>
</evidence>
<dbReference type="InterPro" id="IPR014710">
    <property type="entry name" value="RmlC-like_jellyroll"/>
</dbReference>
<dbReference type="Pfam" id="PF00027">
    <property type="entry name" value="cNMP_binding"/>
    <property type="match status" value="1"/>
</dbReference>